<keyword evidence="1" id="KW-0472">Membrane</keyword>
<protein>
    <recommendedName>
        <fullName evidence="2">SH3b domain-containing protein</fullName>
    </recommendedName>
</protein>
<evidence type="ECO:0000259" key="2">
    <source>
        <dbReference type="PROSITE" id="PS51781"/>
    </source>
</evidence>
<dbReference type="EMBL" id="VUNE01000005">
    <property type="protein sequence ID" value="MST63107.1"/>
    <property type="molecule type" value="Genomic_DNA"/>
</dbReference>
<feature type="domain" description="SH3b" evidence="2">
    <location>
        <begin position="214"/>
        <end position="278"/>
    </location>
</feature>
<keyword evidence="1" id="KW-0812">Transmembrane</keyword>
<dbReference type="RefSeq" id="WP_154538583.1">
    <property type="nucleotide sequence ID" value="NZ_JAQYHJ010000109.1"/>
</dbReference>
<evidence type="ECO:0000313" key="3">
    <source>
        <dbReference type="EMBL" id="MST63107.1"/>
    </source>
</evidence>
<comment type="caution">
    <text evidence="3">The sequence shown here is derived from an EMBL/GenBank/DDBJ whole genome shotgun (WGS) entry which is preliminary data.</text>
</comment>
<dbReference type="SMART" id="SM00287">
    <property type="entry name" value="SH3b"/>
    <property type="match status" value="1"/>
</dbReference>
<dbReference type="AlphaFoldDB" id="A0A6N7XI86"/>
<organism evidence="3 4">
    <name type="scientific">Peptostreptococcus porci</name>
    <dbReference type="NCBI Taxonomy" id="2652282"/>
    <lineage>
        <taxon>Bacteria</taxon>
        <taxon>Bacillati</taxon>
        <taxon>Bacillota</taxon>
        <taxon>Clostridia</taxon>
        <taxon>Peptostreptococcales</taxon>
        <taxon>Peptostreptococcaceae</taxon>
        <taxon>Peptostreptococcus</taxon>
    </lineage>
</organism>
<evidence type="ECO:0000256" key="1">
    <source>
        <dbReference type="SAM" id="Phobius"/>
    </source>
</evidence>
<gene>
    <name evidence="3" type="ORF">FYJ71_09185</name>
</gene>
<name>A0A6N7XI86_9FIRM</name>
<dbReference type="Gene3D" id="2.30.30.40">
    <property type="entry name" value="SH3 Domains"/>
    <property type="match status" value="1"/>
</dbReference>
<dbReference type="PROSITE" id="PS51781">
    <property type="entry name" value="SH3B"/>
    <property type="match status" value="1"/>
</dbReference>
<sequence length="278" mass="31089">MKNNQYDDEIVGNSFLSNKKIIYPIIGILIVICIVGGFFIKKKMDISSLEKKAESFIGAEEYSEAKKIYEELYTKTGSVDYKTKGKQLDILDESKKNLEQAKSYQDEGELVKALIMYKKVPMEDQKNYETASEQIDFVKKDIIKKANMMIESGNKSMASSLLSDYLSIVSDDKSALDLMKKVSGKSEQEIKQVVVTRDITVQSQPVHNPSGIVGTYQTITSGEANVRSGPSKSSPVIGSISRGSSVYIYDIYVESAYRTWCKTDAGWISYNTMNGSIR</sequence>
<dbReference type="InterPro" id="IPR003646">
    <property type="entry name" value="SH3-like_bac-type"/>
</dbReference>
<keyword evidence="1" id="KW-1133">Transmembrane helix</keyword>
<accession>A0A6N7XI86</accession>
<keyword evidence="4" id="KW-1185">Reference proteome</keyword>
<evidence type="ECO:0000313" key="4">
    <source>
        <dbReference type="Proteomes" id="UP000440713"/>
    </source>
</evidence>
<proteinExistence type="predicted"/>
<feature type="transmembrane region" description="Helical" evidence="1">
    <location>
        <begin position="21"/>
        <end position="40"/>
    </location>
</feature>
<reference evidence="3 4" key="1">
    <citation type="submission" date="2019-08" db="EMBL/GenBank/DDBJ databases">
        <title>In-depth cultivation of the pig gut microbiome towards novel bacterial diversity and tailored functional studies.</title>
        <authorList>
            <person name="Wylensek D."/>
            <person name="Hitch T.C.A."/>
            <person name="Clavel T."/>
        </authorList>
    </citation>
    <scope>NUCLEOTIDE SEQUENCE [LARGE SCALE GENOMIC DNA]</scope>
    <source>
        <strain evidence="3 4">WCA-SAB-591-4A-A</strain>
    </source>
</reference>
<dbReference type="Proteomes" id="UP000440713">
    <property type="component" value="Unassembled WGS sequence"/>
</dbReference>